<organism evidence="3">
    <name type="scientific">marine metagenome</name>
    <dbReference type="NCBI Taxonomy" id="408172"/>
    <lineage>
        <taxon>unclassified sequences</taxon>
        <taxon>metagenomes</taxon>
        <taxon>ecological metagenomes</taxon>
    </lineage>
</organism>
<dbReference type="EMBL" id="UINC01000467">
    <property type="protein sequence ID" value="SUZ55904.1"/>
    <property type="molecule type" value="Genomic_DNA"/>
</dbReference>
<feature type="compositionally biased region" description="Acidic residues" evidence="1">
    <location>
        <begin position="648"/>
        <end position="679"/>
    </location>
</feature>
<gene>
    <name evidence="3" type="ORF">METZ01_LOCUS8758</name>
</gene>
<keyword evidence="2" id="KW-1133">Transmembrane helix</keyword>
<feature type="transmembrane region" description="Helical" evidence="2">
    <location>
        <begin position="610"/>
        <end position="631"/>
    </location>
</feature>
<name>A0A381NP41_9ZZZZ</name>
<feature type="transmembrane region" description="Helical" evidence="2">
    <location>
        <begin position="12"/>
        <end position="33"/>
    </location>
</feature>
<keyword evidence="2" id="KW-0812">Transmembrane</keyword>
<accession>A0A381NP41</accession>
<dbReference type="AlphaFoldDB" id="A0A381NP41"/>
<evidence type="ECO:0000256" key="2">
    <source>
        <dbReference type="SAM" id="Phobius"/>
    </source>
</evidence>
<evidence type="ECO:0000256" key="1">
    <source>
        <dbReference type="SAM" id="MobiDB-lite"/>
    </source>
</evidence>
<keyword evidence="2" id="KW-0472">Membrane</keyword>
<protein>
    <recommendedName>
        <fullName evidence="4">DUF3068 domain-containing protein</fullName>
    </recommendedName>
</protein>
<proteinExistence type="predicted"/>
<evidence type="ECO:0000313" key="3">
    <source>
        <dbReference type="EMBL" id="SUZ55904.1"/>
    </source>
</evidence>
<feature type="region of interest" description="Disordered" evidence="1">
    <location>
        <begin position="636"/>
        <end position="679"/>
    </location>
</feature>
<reference evidence="3" key="1">
    <citation type="submission" date="2018-05" db="EMBL/GenBank/DDBJ databases">
        <authorList>
            <person name="Lanie J.A."/>
            <person name="Ng W.-L."/>
            <person name="Kazmierczak K.M."/>
            <person name="Andrzejewski T.M."/>
            <person name="Davidsen T.M."/>
            <person name="Wayne K.J."/>
            <person name="Tettelin H."/>
            <person name="Glass J.I."/>
            <person name="Rusch D."/>
            <person name="Podicherti R."/>
            <person name="Tsui H.-C.T."/>
            <person name="Winkler M.E."/>
        </authorList>
    </citation>
    <scope>NUCLEOTIDE SEQUENCE</scope>
</reference>
<sequence length="679" mass="72376">MPETGQSEWNAQALVAAGAVLLLLTALWLGVYAPGQKKLSDDFETTYEYGGELKVLDLAQFQTIQDTDGDGCSCTVYPNAIARHVLVADSGQSSDDETFYNENFSVFGDDKTVDQDKDGLSDSYLFTLKDGNSWLDRLTYESRGEGSEADDYSYSTWNPNHAPTKENFQFPNPFVGTHTNTYVYQAGGDTEIDGVSAYVYVADETLTPIPYTPGSSNPLYGLMALGATFHISYHETVTIDATHGTALDRVFDVKVYANFPNFFAEGGLLYLTDGVHFPSETSYSGSLFDAANSLDVNVTAVKTTSAVTAMPGPDNSTVDPTTATHLLTNTAFAVNTDMVVGVDGNGTPIVVTMDLNADGSLVAPATMFVDRSTHQVGDGMNFSDTFPHMNTNVSAPAFFPNPFDSSYNNMYSPVGFNATTGIAHFRGVPIGVAGVDSDGAPILAPVQISSGTLWVYIEMNMSSGTPTGESIQTPDPLPDAMLAENGGSWILHPATPSFPILMDYTEDVYFDPFSGTVQNQVYNVTVYVDLDGTGNLTQWDSVVQTVDVEYTDEQKAAYASSMGQKAFAMYYSGKTIPVMTLDGGFTTDEKAEGVESAEERLSGLKLLDTYVPGLLIVLALGCLIGGFYLYYQEGEGGGGVAAPPAPEPEADDGGDDDTGDSADDDSGGDDADDGGDSDD</sequence>
<evidence type="ECO:0008006" key="4">
    <source>
        <dbReference type="Google" id="ProtNLM"/>
    </source>
</evidence>